<proteinExistence type="predicted"/>
<dbReference type="EMBL" id="UZWE01000021">
    <property type="protein sequence ID" value="VDS07544.1"/>
    <property type="molecule type" value="Genomic_DNA"/>
</dbReference>
<name>A0A3S5D3V0_9RHOB</name>
<accession>A0A3S5D3V0</accession>
<protein>
    <submittedName>
        <fullName evidence="1">Uncharacterized protein</fullName>
    </submittedName>
</protein>
<gene>
    <name evidence="1" type="ORF">PARHAE_00721</name>
</gene>
<dbReference type="Proteomes" id="UP000270743">
    <property type="component" value="Unassembled WGS sequence"/>
</dbReference>
<dbReference type="RefSeq" id="WP_126153240.1">
    <property type="nucleotide sequence ID" value="NZ_UZWE01000021.1"/>
</dbReference>
<keyword evidence="2" id="KW-1185">Reference proteome</keyword>
<dbReference type="OrthoDB" id="21319at2"/>
<organism evidence="1 2">
    <name type="scientific">Paracoccus haematequi</name>
    <dbReference type="NCBI Taxonomy" id="2491866"/>
    <lineage>
        <taxon>Bacteria</taxon>
        <taxon>Pseudomonadati</taxon>
        <taxon>Pseudomonadota</taxon>
        <taxon>Alphaproteobacteria</taxon>
        <taxon>Rhodobacterales</taxon>
        <taxon>Paracoccaceae</taxon>
        <taxon>Paracoccus</taxon>
    </lineage>
</organism>
<dbReference type="AlphaFoldDB" id="A0A3S5D3V0"/>
<reference evidence="1 2" key="1">
    <citation type="submission" date="2018-12" db="EMBL/GenBank/DDBJ databases">
        <authorList>
            <person name="Criscuolo A."/>
        </authorList>
    </citation>
    <scope>NUCLEOTIDE SEQUENCE [LARGE SCALE GENOMIC DNA]</scope>
    <source>
        <strain evidence="1">ACIP1116241</strain>
    </source>
</reference>
<evidence type="ECO:0000313" key="2">
    <source>
        <dbReference type="Proteomes" id="UP000270743"/>
    </source>
</evidence>
<sequence length="95" mass="11091">MIRDLIAYLRLRWRWTYDADHGTWHRGAALIEDGNHGFRLYRPGLGYTIHASLTEAMQAERALPDAFVFRSRYKPTDGSDMLQSGRNMIPHEEDQ</sequence>
<evidence type="ECO:0000313" key="1">
    <source>
        <dbReference type="EMBL" id="VDS07544.1"/>
    </source>
</evidence>